<evidence type="ECO:0000256" key="2">
    <source>
        <dbReference type="SAM" id="MobiDB-lite"/>
    </source>
</evidence>
<dbReference type="Proteomes" id="UP001151760">
    <property type="component" value="Unassembled WGS sequence"/>
</dbReference>
<protein>
    <submittedName>
        <fullName evidence="3">Uncharacterized protein</fullName>
    </submittedName>
</protein>
<gene>
    <name evidence="3" type="ORF">Tco_0953189</name>
</gene>
<keyword evidence="1" id="KW-0175">Coiled coil</keyword>
<evidence type="ECO:0000313" key="4">
    <source>
        <dbReference type="Proteomes" id="UP001151760"/>
    </source>
</evidence>
<reference evidence="3" key="1">
    <citation type="journal article" date="2022" name="Int. J. Mol. Sci.">
        <title>Draft Genome of Tanacetum Coccineum: Genomic Comparison of Closely Related Tanacetum-Family Plants.</title>
        <authorList>
            <person name="Yamashiro T."/>
            <person name="Shiraishi A."/>
            <person name="Nakayama K."/>
            <person name="Satake H."/>
        </authorList>
    </citation>
    <scope>NUCLEOTIDE SEQUENCE</scope>
</reference>
<dbReference type="EMBL" id="BQNB010015816">
    <property type="protein sequence ID" value="GJT44474.1"/>
    <property type="molecule type" value="Genomic_DNA"/>
</dbReference>
<dbReference type="SUPFAM" id="SSF90250">
    <property type="entry name" value="Troponin coil-coiled subunits"/>
    <property type="match status" value="1"/>
</dbReference>
<keyword evidence="4" id="KW-1185">Reference proteome</keyword>
<evidence type="ECO:0000256" key="1">
    <source>
        <dbReference type="SAM" id="Coils"/>
    </source>
</evidence>
<feature type="region of interest" description="Disordered" evidence="2">
    <location>
        <begin position="29"/>
        <end position="65"/>
    </location>
</feature>
<name>A0ABQ5E3W6_9ASTR</name>
<dbReference type="InterPro" id="IPR038077">
    <property type="entry name" value="Troponin_sf"/>
</dbReference>
<evidence type="ECO:0000313" key="3">
    <source>
        <dbReference type="EMBL" id="GJT44474.1"/>
    </source>
</evidence>
<feature type="compositionally biased region" description="Polar residues" evidence="2">
    <location>
        <begin position="38"/>
        <end position="61"/>
    </location>
</feature>
<comment type="caution">
    <text evidence="3">The sequence shown here is derived from an EMBL/GenBank/DDBJ whole genome shotgun (WGS) entry which is preliminary data.</text>
</comment>
<organism evidence="3 4">
    <name type="scientific">Tanacetum coccineum</name>
    <dbReference type="NCBI Taxonomy" id="301880"/>
    <lineage>
        <taxon>Eukaryota</taxon>
        <taxon>Viridiplantae</taxon>
        <taxon>Streptophyta</taxon>
        <taxon>Embryophyta</taxon>
        <taxon>Tracheophyta</taxon>
        <taxon>Spermatophyta</taxon>
        <taxon>Magnoliopsida</taxon>
        <taxon>eudicotyledons</taxon>
        <taxon>Gunneridae</taxon>
        <taxon>Pentapetalae</taxon>
        <taxon>asterids</taxon>
        <taxon>campanulids</taxon>
        <taxon>Asterales</taxon>
        <taxon>Asteraceae</taxon>
        <taxon>Asteroideae</taxon>
        <taxon>Anthemideae</taxon>
        <taxon>Anthemidinae</taxon>
        <taxon>Tanacetum</taxon>
    </lineage>
</organism>
<reference evidence="3" key="2">
    <citation type="submission" date="2022-01" db="EMBL/GenBank/DDBJ databases">
        <authorList>
            <person name="Yamashiro T."/>
            <person name="Shiraishi A."/>
            <person name="Satake H."/>
            <person name="Nakayama K."/>
        </authorList>
    </citation>
    <scope>NUCLEOTIDE SEQUENCE</scope>
</reference>
<sequence>MSPWKVWGDEVSREGARLGEQGVVMRIGTWNDKKRNSEFPQPSGSTDNVPDENVPTTSNDPLLSGEDRLRLTELIDLCTNLQKKVLDLEKAKTAQDSEIASLKKKVKKLEMRNKLRTPRLKRLRKVGSARRVESFDEASLGDQEDASKQGRKIADIDADAKEVEVEKVVSTTKVTTESATTTIVDELTLAQTLIEIKAAKLSIEGYESRH</sequence>
<accession>A0ABQ5E3W6</accession>
<feature type="coiled-coil region" evidence="1">
    <location>
        <begin position="71"/>
        <end position="112"/>
    </location>
</feature>
<proteinExistence type="predicted"/>